<dbReference type="GO" id="GO:0006879">
    <property type="term" value="P:intracellular iron ion homeostasis"/>
    <property type="evidence" value="ECO:0007669"/>
    <property type="project" value="TreeGrafter"/>
</dbReference>
<evidence type="ECO:0000256" key="12">
    <source>
        <dbReference type="ARBA" id="ARBA00022982"/>
    </source>
</evidence>
<feature type="signal peptide" evidence="21">
    <location>
        <begin position="1"/>
        <end position="27"/>
    </location>
</feature>
<evidence type="ECO:0000313" key="24">
    <source>
        <dbReference type="Proteomes" id="UP000501346"/>
    </source>
</evidence>
<comment type="catalytic activity">
    <reaction evidence="19">
        <text>2 a Fe(II)-siderophore + NADP(+) + H(+) = 2 a Fe(III)-siderophore + NADPH</text>
        <dbReference type="Rhea" id="RHEA:28795"/>
        <dbReference type="Rhea" id="RHEA-COMP:11342"/>
        <dbReference type="Rhea" id="RHEA-COMP:11344"/>
        <dbReference type="ChEBI" id="CHEBI:15378"/>
        <dbReference type="ChEBI" id="CHEBI:29033"/>
        <dbReference type="ChEBI" id="CHEBI:29034"/>
        <dbReference type="ChEBI" id="CHEBI:57783"/>
        <dbReference type="ChEBI" id="CHEBI:58349"/>
        <dbReference type="EC" id="1.16.1.9"/>
    </reaction>
</comment>
<dbReference type="Pfam" id="PF08030">
    <property type="entry name" value="NAD_binding_6"/>
    <property type="match status" value="1"/>
</dbReference>
<evidence type="ECO:0000256" key="6">
    <source>
        <dbReference type="ARBA" id="ARBA00022617"/>
    </source>
</evidence>
<keyword evidence="9 21" id="KW-0732">Signal</keyword>
<protein>
    <recommendedName>
        <fullName evidence="4">ferric-chelate reductase (NADPH)</fullName>
        <ecNumber evidence="4">1.16.1.9</ecNumber>
    </recommendedName>
</protein>
<feature type="transmembrane region" description="Helical" evidence="20">
    <location>
        <begin position="255"/>
        <end position="275"/>
    </location>
</feature>
<dbReference type="PROSITE" id="PS51384">
    <property type="entry name" value="FAD_FR"/>
    <property type="match status" value="1"/>
</dbReference>
<dbReference type="GO" id="GO:0006826">
    <property type="term" value="P:iron ion transport"/>
    <property type="evidence" value="ECO:0007669"/>
    <property type="project" value="TreeGrafter"/>
</dbReference>
<dbReference type="AlphaFoldDB" id="A0A6C1DV47"/>
<accession>A0A6C1DV47</accession>
<keyword evidence="24" id="KW-1185">Reference proteome</keyword>
<dbReference type="OrthoDB" id="4494341at2759"/>
<evidence type="ECO:0000256" key="10">
    <source>
        <dbReference type="ARBA" id="ARBA00022827"/>
    </source>
</evidence>
<feature type="transmembrane region" description="Helical" evidence="20">
    <location>
        <begin position="398"/>
        <end position="418"/>
    </location>
</feature>
<evidence type="ECO:0000256" key="3">
    <source>
        <dbReference type="ARBA" id="ARBA00006278"/>
    </source>
</evidence>
<dbReference type="InterPro" id="IPR013121">
    <property type="entry name" value="Fe_red_NAD-bd_6"/>
</dbReference>
<dbReference type="SUPFAM" id="SSF52343">
    <property type="entry name" value="Ferredoxin reductase-like, C-terminal NADP-linked domain"/>
    <property type="match status" value="1"/>
</dbReference>
<keyword evidence="10" id="KW-0274">FAD</keyword>
<sequence length="722" mass="83182">MKHDDHSSLNMHRTLLFLTWLISLTKAFNIKLPHTEKKDHLESNAVLACASYINTLKWSFDSSVVPGFYSTICSYSPAFDTWSLCIFNSLTDQIIPMDNTSFEESLGNVRKTCSFVDKKFSNISLEQYYSSLNNASSHALEDYGSIESLSTSIRVDRETRSRWIRAFHAHAYNLDISSVYGAYLTYYFVIVGIIAVFFHMSHYNGLNRALFASRFVNYIRGHFVLPTFLVDKHANHFKFLNVEVFTGLMPNSLEAWIIFGYTLANIIFLSISYIIDPYNLIFNSHLSQFTRLLADRSGILAFTQFPLIIIFTARNSFLEFLTGVKFNSFISFHKWIGRIMVLNATIHSLSYSLFAIINHAFKISNKQLYWKFGIASITVLCVLLVLSLGIVRKRHYEFFLYTHIILALLFFYCCWQHVKIFNGWKEWIVVSLLIWGLEKLFRIWNILQFRFPKATLINLNTSNNPHDEMFKVIIPKYNRRWHSKPGQYCFIYFLHPLVFWQCHPFTIIDEGEKCVLVIKPKNGLTRFIYNHILQSLNGKLQLRVAIEGPYGPSNLHLDKFDHLLLLSGGTGLPGPLDHAIKLSRNPDKPKSIDLIMAIKNPSFLNGYKSEILELKNSRSHVNVQVYLTQKTAVTKAANARDQLIHFDDIMTELTSFAHIGNARPDFSNVIENAIKSTPPGDSLAVVCCGPPVLVDDVRNTVSQKLLGYPERIIEYFEEYQCW</sequence>
<keyword evidence="7" id="KW-0285">Flavoprotein</keyword>
<evidence type="ECO:0000259" key="22">
    <source>
        <dbReference type="PROSITE" id="PS51384"/>
    </source>
</evidence>
<keyword evidence="5" id="KW-0813">Transport</keyword>
<evidence type="ECO:0000256" key="18">
    <source>
        <dbReference type="ARBA" id="ARBA00023180"/>
    </source>
</evidence>
<dbReference type="InterPro" id="IPR017927">
    <property type="entry name" value="FAD-bd_FR_type"/>
</dbReference>
<feature type="transmembrane region" description="Helical" evidence="20">
    <location>
        <begin position="295"/>
        <end position="314"/>
    </location>
</feature>
<evidence type="ECO:0000256" key="7">
    <source>
        <dbReference type="ARBA" id="ARBA00022630"/>
    </source>
</evidence>
<dbReference type="Pfam" id="PF01794">
    <property type="entry name" value="Ferric_reduct"/>
    <property type="match status" value="1"/>
</dbReference>
<dbReference type="Gene3D" id="3.40.50.80">
    <property type="entry name" value="Nucleotide-binding domain of ferredoxin-NADP reductase (FNR) module"/>
    <property type="match status" value="1"/>
</dbReference>
<keyword evidence="8 20" id="KW-0812">Transmembrane</keyword>
<keyword evidence="6" id="KW-0479">Metal-binding</keyword>
<evidence type="ECO:0000256" key="8">
    <source>
        <dbReference type="ARBA" id="ARBA00022692"/>
    </source>
</evidence>
<evidence type="ECO:0000256" key="1">
    <source>
        <dbReference type="ARBA" id="ARBA00001974"/>
    </source>
</evidence>
<evidence type="ECO:0000256" key="19">
    <source>
        <dbReference type="ARBA" id="ARBA00048483"/>
    </source>
</evidence>
<keyword evidence="6" id="KW-0349">Heme</keyword>
<keyword evidence="16" id="KW-0406">Ion transport</keyword>
<evidence type="ECO:0000313" key="23">
    <source>
        <dbReference type="EMBL" id="QID80936.1"/>
    </source>
</evidence>
<dbReference type="InterPro" id="IPR013112">
    <property type="entry name" value="FAD-bd_8"/>
</dbReference>
<dbReference type="GO" id="GO:0015677">
    <property type="term" value="P:copper ion import"/>
    <property type="evidence" value="ECO:0007669"/>
    <property type="project" value="TreeGrafter"/>
</dbReference>
<reference evidence="23 24" key="1">
    <citation type="journal article" date="2019" name="BMC Genomics">
        <title>Chromosome level assembly and comparative genome analysis confirm lager-brewing yeasts originated from a single hybridization.</title>
        <authorList>
            <person name="Salazar A.N."/>
            <person name="Gorter de Vries A.R."/>
            <person name="van den Broek M."/>
            <person name="Brouwers N."/>
            <person name="de la Torre Cortes P."/>
            <person name="Kuijpers N.G.A."/>
            <person name="Daran J.G."/>
            <person name="Abeel T."/>
        </authorList>
    </citation>
    <scope>NUCLEOTIDE SEQUENCE [LARGE SCALE GENOMIC DNA]</scope>
    <source>
        <strain evidence="23 24">CBS 1483</strain>
    </source>
</reference>
<dbReference type="SFLD" id="SFLDS00052">
    <property type="entry name" value="Ferric_Reductase_Domain"/>
    <property type="match status" value="1"/>
</dbReference>
<evidence type="ECO:0000256" key="15">
    <source>
        <dbReference type="ARBA" id="ARBA00023004"/>
    </source>
</evidence>
<dbReference type="GO" id="GO:0012505">
    <property type="term" value="C:endomembrane system"/>
    <property type="evidence" value="ECO:0007669"/>
    <property type="project" value="UniProtKB-SubCell"/>
</dbReference>
<keyword evidence="18" id="KW-0325">Glycoprotein</keyword>
<evidence type="ECO:0000256" key="9">
    <source>
        <dbReference type="ARBA" id="ARBA00022729"/>
    </source>
</evidence>
<comment type="similarity">
    <text evidence="3">Belongs to the ferric reductase (FRE) family.</text>
</comment>
<feature type="chain" id="PRO_5025608660" description="ferric-chelate reductase (NADPH)" evidence="21">
    <location>
        <begin position="28"/>
        <end position="722"/>
    </location>
</feature>
<dbReference type="SFLD" id="SFLDG01168">
    <property type="entry name" value="Ferric_reductase_subgroup_(FRE"/>
    <property type="match status" value="1"/>
</dbReference>
<keyword evidence="14" id="KW-0560">Oxidoreductase</keyword>
<dbReference type="GO" id="GO:0005886">
    <property type="term" value="C:plasma membrane"/>
    <property type="evidence" value="ECO:0007669"/>
    <property type="project" value="TreeGrafter"/>
</dbReference>
<gene>
    <name evidence="23" type="primary">FRE6_1</name>
    <name evidence="23" type="ORF">GRS66_003291</name>
</gene>
<dbReference type="CDD" id="cd06186">
    <property type="entry name" value="NOX_Duox_like_FAD_NADP"/>
    <property type="match status" value="1"/>
</dbReference>
<feature type="transmembrane region" description="Helical" evidence="20">
    <location>
        <begin position="180"/>
        <end position="198"/>
    </location>
</feature>
<evidence type="ECO:0000256" key="17">
    <source>
        <dbReference type="ARBA" id="ARBA00023136"/>
    </source>
</evidence>
<dbReference type="InterPro" id="IPR039261">
    <property type="entry name" value="FNR_nucleotide-bd"/>
</dbReference>
<evidence type="ECO:0000256" key="5">
    <source>
        <dbReference type="ARBA" id="ARBA00022448"/>
    </source>
</evidence>
<dbReference type="GO" id="GO:0052851">
    <property type="term" value="F:ferric-chelate reductase (NADPH) activity"/>
    <property type="evidence" value="ECO:0007669"/>
    <property type="project" value="UniProtKB-EC"/>
</dbReference>
<proteinExistence type="inferred from homology"/>
<evidence type="ECO:0000256" key="21">
    <source>
        <dbReference type="SAM" id="SignalP"/>
    </source>
</evidence>
<dbReference type="InterPro" id="IPR013130">
    <property type="entry name" value="Fe3_Rdtase_TM_dom"/>
</dbReference>
<keyword evidence="17 20" id="KW-0472">Membrane</keyword>
<evidence type="ECO:0000256" key="13">
    <source>
        <dbReference type="ARBA" id="ARBA00022989"/>
    </source>
</evidence>
<evidence type="ECO:0000256" key="14">
    <source>
        <dbReference type="ARBA" id="ARBA00023002"/>
    </source>
</evidence>
<evidence type="ECO:0000256" key="16">
    <source>
        <dbReference type="ARBA" id="ARBA00023065"/>
    </source>
</evidence>
<comment type="subcellular location">
    <subcellularLocation>
        <location evidence="2">Endomembrane system</location>
        <topology evidence="2">Multi-pass membrane protein</topology>
    </subcellularLocation>
</comment>
<feature type="transmembrane region" description="Helical" evidence="20">
    <location>
        <begin position="424"/>
        <end position="441"/>
    </location>
</feature>
<dbReference type="PANTHER" id="PTHR32361:SF9">
    <property type="entry name" value="FERRIC REDUCTASE TRANSMEMBRANE COMPONENT 3-RELATED"/>
    <property type="match status" value="1"/>
</dbReference>
<keyword evidence="13 20" id="KW-1133">Transmembrane helix</keyword>
<keyword evidence="12" id="KW-0249">Electron transport</keyword>
<name>A0A6C1DV47_SACPS</name>
<dbReference type="EC" id="1.16.1.9" evidence="4"/>
<dbReference type="PANTHER" id="PTHR32361">
    <property type="entry name" value="FERRIC/CUPRIC REDUCTASE TRANSMEMBRANE COMPONENT"/>
    <property type="match status" value="1"/>
</dbReference>
<evidence type="ECO:0000256" key="2">
    <source>
        <dbReference type="ARBA" id="ARBA00004127"/>
    </source>
</evidence>
<evidence type="ECO:0000256" key="20">
    <source>
        <dbReference type="SAM" id="Phobius"/>
    </source>
</evidence>
<evidence type="ECO:0000256" key="4">
    <source>
        <dbReference type="ARBA" id="ARBA00012668"/>
    </source>
</evidence>
<dbReference type="EMBL" id="CP048993">
    <property type="protein sequence ID" value="QID80936.1"/>
    <property type="molecule type" value="Genomic_DNA"/>
</dbReference>
<feature type="domain" description="FAD-binding FR-type" evidence="22">
    <location>
        <begin position="422"/>
        <end position="556"/>
    </location>
</feature>
<dbReference type="Pfam" id="PF08022">
    <property type="entry name" value="FAD_binding_8"/>
    <property type="match status" value="1"/>
</dbReference>
<organism evidence="23 24">
    <name type="scientific">Saccharomyces pastorianus</name>
    <name type="common">Lager yeast</name>
    <name type="synonym">Saccharomyces cerevisiae x Saccharomyces eubayanus</name>
    <dbReference type="NCBI Taxonomy" id="27292"/>
    <lineage>
        <taxon>Eukaryota</taxon>
        <taxon>Fungi</taxon>
        <taxon>Dikarya</taxon>
        <taxon>Ascomycota</taxon>
        <taxon>Saccharomycotina</taxon>
        <taxon>Saccharomycetes</taxon>
        <taxon>Saccharomycetales</taxon>
        <taxon>Saccharomycetaceae</taxon>
        <taxon>Saccharomyces</taxon>
    </lineage>
</organism>
<keyword evidence="15" id="KW-0408">Iron</keyword>
<dbReference type="InterPro" id="IPR051410">
    <property type="entry name" value="Ferric/Cupric_Reductase"/>
</dbReference>
<feature type="transmembrane region" description="Helical" evidence="20">
    <location>
        <begin position="369"/>
        <end position="391"/>
    </location>
</feature>
<feature type="transmembrane region" description="Helical" evidence="20">
    <location>
        <begin position="335"/>
        <end position="357"/>
    </location>
</feature>
<keyword evidence="11" id="KW-0521">NADP</keyword>
<evidence type="ECO:0000256" key="11">
    <source>
        <dbReference type="ARBA" id="ARBA00022857"/>
    </source>
</evidence>
<dbReference type="Proteomes" id="UP000501346">
    <property type="component" value="Chromosome ScXII"/>
</dbReference>
<comment type="cofactor">
    <cofactor evidence="1">
        <name>FAD</name>
        <dbReference type="ChEBI" id="CHEBI:57692"/>
    </cofactor>
</comment>